<evidence type="ECO:0000313" key="2">
    <source>
        <dbReference type="Proteomes" id="UP000032180"/>
    </source>
</evidence>
<evidence type="ECO:0000313" key="1">
    <source>
        <dbReference type="EnsemblPlants" id="LPERR01G23690.4"/>
    </source>
</evidence>
<proteinExistence type="predicted"/>
<dbReference type="EnsemblPlants" id="LPERR01G23690.4">
    <property type="protein sequence ID" value="LPERR01G23690.4"/>
    <property type="gene ID" value="LPERR01G23690"/>
</dbReference>
<dbReference type="Proteomes" id="UP000032180">
    <property type="component" value="Chromosome 1"/>
</dbReference>
<name>A0A0D9V4J6_9ORYZ</name>
<reference evidence="1 2" key="1">
    <citation type="submission" date="2012-08" db="EMBL/GenBank/DDBJ databases">
        <title>Oryza genome evolution.</title>
        <authorList>
            <person name="Wing R.A."/>
        </authorList>
    </citation>
    <scope>NUCLEOTIDE SEQUENCE</scope>
</reference>
<protein>
    <submittedName>
        <fullName evidence="1">Uncharacterized protein</fullName>
    </submittedName>
</protein>
<keyword evidence="2" id="KW-1185">Reference proteome</keyword>
<dbReference type="AlphaFoldDB" id="A0A0D9V4J6"/>
<reference evidence="1" key="3">
    <citation type="submission" date="2015-04" db="UniProtKB">
        <authorList>
            <consortium name="EnsemblPlants"/>
        </authorList>
    </citation>
    <scope>IDENTIFICATION</scope>
</reference>
<reference evidence="2" key="2">
    <citation type="submission" date="2013-12" db="EMBL/GenBank/DDBJ databases">
        <authorList>
            <person name="Yu Y."/>
            <person name="Lee S."/>
            <person name="de Baynast K."/>
            <person name="Wissotski M."/>
            <person name="Liu L."/>
            <person name="Talag J."/>
            <person name="Goicoechea J."/>
            <person name="Angelova A."/>
            <person name="Jetty R."/>
            <person name="Kudrna D."/>
            <person name="Golser W."/>
            <person name="Rivera L."/>
            <person name="Zhang J."/>
            <person name="Wing R."/>
        </authorList>
    </citation>
    <scope>NUCLEOTIDE SEQUENCE</scope>
</reference>
<dbReference type="Gramene" id="LPERR01G23690.4">
    <property type="protein sequence ID" value="LPERR01G23690.4"/>
    <property type="gene ID" value="LPERR01G23690"/>
</dbReference>
<organism evidence="1 2">
    <name type="scientific">Leersia perrieri</name>
    <dbReference type="NCBI Taxonomy" id="77586"/>
    <lineage>
        <taxon>Eukaryota</taxon>
        <taxon>Viridiplantae</taxon>
        <taxon>Streptophyta</taxon>
        <taxon>Embryophyta</taxon>
        <taxon>Tracheophyta</taxon>
        <taxon>Spermatophyta</taxon>
        <taxon>Magnoliopsida</taxon>
        <taxon>Liliopsida</taxon>
        <taxon>Poales</taxon>
        <taxon>Poaceae</taxon>
        <taxon>BOP clade</taxon>
        <taxon>Oryzoideae</taxon>
        <taxon>Oryzeae</taxon>
        <taxon>Oryzinae</taxon>
        <taxon>Leersia</taxon>
    </lineage>
</organism>
<sequence>MDINVGAMHQNRQQDQARSTCWTMPNALSGSVWSHGCPDMLLENGARVEGADMNGYQVIFGSDVHVDICTLTLQKQSLQWGKLSDINRRAA</sequence>
<accession>A0A0D9V4J6</accession>